<accession>A0AAV4XPS8</accession>
<name>A0AAV4XPS8_CAEEX</name>
<dbReference type="Proteomes" id="UP001054945">
    <property type="component" value="Unassembled WGS sequence"/>
</dbReference>
<evidence type="ECO:0000256" key="2">
    <source>
        <dbReference type="ARBA" id="ARBA00023180"/>
    </source>
</evidence>
<dbReference type="EMBL" id="BPLR01018035">
    <property type="protein sequence ID" value="GIY96353.1"/>
    <property type="molecule type" value="Genomic_DNA"/>
</dbReference>
<evidence type="ECO:0000256" key="3">
    <source>
        <dbReference type="SAM" id="Phobius"/>
    </source>
</evidence>
<evidence type="ECO:0000256" key="1">
    <source>
        <dbReference type="ARBA" id="ARBA00022729"/>
    </source>
</evidence>
<dbReference type="PANTHER" id="PTHR33562:SF2">
    <property type="entry name" value="PROTEIN QUIVER"/>
    <property type="match status" value="1"/>
</dbReference>
<dbReference type="Pfam" id="PF17064">
    <property type="entry name" value="QVR"/>
    <property type="match status" value="1"/>
</dbReference>
<keyword evidence="2" id="KW-0325">Glycoprotein</keyword>
<keyword evidence="1" id="KW-0732">Signal</keyword>
<gene>
    <name evidence="4" type="primary">AVEN_82774_2</name>
    <name evidence="4" type="ORF">CEXT_501691</name>
</gene>
<organism evidence="4 5">
    <name type="scientific">Caerostris extrusa</name>
    <name type="common">Bark spider</name>
    <name type="synonym">Caerostris bankana</name>
    <dbReference type="NCBI Taxonomy" id="172846"/>
    <lineage>
        <taxon>Eukaryota</taxon>
        <taxon>Metazoa</taxon>
        <taxon>Ecdysozoa</taxon>
        <taxon>Arthropoda</taxon>
        <taxon>Chelicerata</taxon>
        <taxon>Arachnida</taxon>
        <taxon>Araneae</taxon>
        <taxon>Araneomorphae</taxon>
        <taxon>Entelegynae</taxon>
        <taxon>Araneoidea</taxon>
        <taxon>Araneidae</taxon>
        <taxon>Caerostris</taxon>
    </lineage>
</organism>
<keyword evidence="3" id="KW-0472">Membrane</keyword>
<evidence type="ECO:0000313" key="4">
    <source>
        <dbReference type="EMBL" id="GIY96353.1"/>
    </source>
</evidence>
<dbReference type="GO" id="GO:0030431">
    <property type="term" value="P:sleep"/>
    <property type="evidence" value="ECO:0007669"/>
    <property type="project" value="InterPro"/>
</dbReference>
<dbReference type="PANTHER" id="PTHR33562">
    <property type="entry name" value="ATILLA, ISOFORM B-RELATED-RELATED"/>
    <property type="match status" value="1"/>
</dbReference>
<dbReference type="InterPro" id="IPR045860">
    <property type="entry name" value="Snake_toxin-like_sf"/>
</dbReference>
<dbReference type="SUPFAM" id="SSF57302">
    <property type="entry name" value="Snake toxin-like"/>
    <property type="match status" value="1"/>
</dbReference>
<keyword evidence="3" id="KW-0812">Transmembrane</keyword>
<dbReference type="AlphaFoldDB" id="A0AAV4XPS8"/>
<keyword evidence="3" id="KW-1133">Transmembrane helix</keyword>
<keyword evidence="5" id="KW-1185">Reference proteome</keyword>
<comment type="caution">
    <text evidence="4">The sequence shown here is derived from an EMBL/GenBank/DDBJ whole genome shotgun (WGS) entry which is preliminary data.</text>
</comment>
<feature type="transmembrane region" description="Helical" evidence="3">
    <location>
        <begin position="152"/>
        <end position="174"/>
    </location>
</feature>
<dbReference type="InterPro" id="IPR050975">
    <property type="entry name" value="Sleep_regulator"/>
</dbReference>
<dbReference type="InterPro" id="IPR031424">
    <property type="entry name" value="QVR-like"/>
</dbReference>
<reference evidence="4 5" key="1">
    <citation type="submission" date="2021-06" db="EMBL/GenBank/DDBJ databases">
        <title>Caerostris extrusa draft genome.</title>
        <authorList>
            <person name="Kono N."/>
            <person name="Arakawa K."/>
        </authorList>
    </citation>
    <scope>NUCLEOTIDE SEQUENCE [LARGE SCALE GENOMIC DNA]</scope>
</reference>
<sequence>MTSVRIKINKVGIEDYKEGIEDCKEGIEDYKEYIEDYKEAIFLLFLSQATIGTSLRCHVCNSLYNESCEVITDNRYLMDCYKVNTDTERNHTICRKEVFSVSSVEFEMSSSRTIRTCGYQKHPKFSCFYNSNHDLKETICECEEDGCNEGSALHFTFLFLISSLLASYVMTSIFM</sequence>
<evidence type="ECO:0008006" key="6">
    <source>
        <dbReference type="Google" id="ProtNLM"/>
    </source>
</evidence>
<dbReference type="GO" id="GO:0032222">
    <property type="term" value="P:regulation of synaptic transmission, cholinergic"/>
    <property type="evidence" value="ECO:0007669"/>
    <property type="project" value="InterPro"/>
</dbReference>
<proteinExistence type="predicted"/>
<evidence type="ECO:0000313" key="5">
    <source>
        <dbReference type="Proteomes" id="UP001054945"/>
    </source>
</evidence>
<protein>
    <recommendedName>
        <fullName evidence="6">Protein sleepless</fullName>
    </recommendedName>
</protein>